<dbReference type="InterPro" id="IPR036271">
    <property type="entry name" value="Tet_transcr_reg_TetR-rel_C_sf"/>
</dbReference>
<dbReference type="PRINTS" id="PR00455">
    <property type="entry name" value="HTHTETR"/>
</dbReference>
<evidence type="ECO:0000256" key="2">
    <source>
        <dbReference type="PROSITE-ProRule" id="PRU00335"/>
    </source>
</evidence>
<dbReference type="InterPro" id="IPR050109">
    <property type="entry name" value="HTH-type_TetR-like_transc_reg"/>
</dbReference>
<sequence>MASDDSENGTGTPGSGERAPKRRRSALLDSAIVEFSTYGIGGARVDRIAERANTNKAMLYHYFGNKDDLYLAALQDIYAGIRGAENELELDLSAPEAAIRTLVAFTFRYYVDNPAFVRMINTENLHRAVHLRAAGDMAALNRSILDRIKAILDRGVAEGIFREGIDPLDLYISISALGFTYISNQHTLAVLFGRDLTTDEAIEKRLESITDMILRFVRSDRHQAASDSAR</sequence>
<dbReference type="AlphaFoldDB" id="A0A285U259"/>
<evidence type="ECO:0000313" key="5">
    <source>
        <dbReference type="EMBL" id="SOC35757.1"/>
    </source>
</evidence>
<proteinExistence type="predicted"/>
<name>A0A285U259_9HYPH</name>
<organism evidence="5 6">
    <name type="scientific">Rhizobium subbaraonis</name>
    <dbReference type="NCBI Taxonomy" id="908946"/>
    <lineage>
        <taxon>Bacteria</taxon>
        <taxon>Pseudomonadati</taxon>
        <taxon>Pseudomonadota</taxon>
        <taxon>Alphaproteobacteria</taxon>
        <taxon>Hyphomicrobiales</taxon>
        <taxon>Rhizobiaceae</taxon>
        <taxon>Rhizobium/Agrobacterium group</taxon>
        <taxon>Rhizobium</taxon>
    </lineage>
</organism>
<feature type="domain" description="HTH tetR-type" evidence="4">
    <location>
        <begin position="21"/>
        <end position="81"/>
    </location>
</feature>
<dbReference type="PANTHER" id="PTHR30328">
    <property type="entry name" value="TRANSCRIPTIONAL REPRESSOR"/>
    <property type="match status" value="1"/>
</dbReference>
<evidence type="ECO:0000313" key="6">
    <source>
        <dbReference type="Proteomes" id="UP000219167"/>
    </source>
</evidence>
<dbReference type="PROSITE" id="PS50977">
    <property type="entry name" value="HTH_TETR_2"/>
    <property type="match status" value="1"/>
</dbReference>
<dbReference type="EMBL" id="OBQD01000002">
    <property type="protein sequence ID" value="SOC35757.1"/>
    <property type="molecule type" value="Genomic_DNA"/>
</dbReference>
<dbReference type="SUPFAM" id="SSF48498">
    <property type="entry name" value="Tetracyclin repressor-like, C-terminal domain"/>
    <property type="match status" value="1"/>
</dbReference>
<feature type="DNA-binding region" description="H-T-H motif" evidence="2">
    <location>
        <begin position="44"/>
        <end position="63"/>
    </location>
</feature>
<evidence type="ECO:0000256" key="3">
    <source>
        <dbReference type="SAM" id="MobiDB-lite"/>
    </source>
</evidence>
<feature type="region of interest" description="Disordered" evidence="3">
    <location>
        <begin position="1"/>
        <end position="22"/>
    </location>
</feature>
<evidence type="ECO:0000256" key="1">
    <source>
        <dbReference type="ARBA" id="ARBA00023125"/>
    </source>
</evidence>
<dbReference type="Pfam" id="PF00440">
    <property type="entry name" value="TetR_N"/>
    <property type="match status" value="1"/>
</dbReference>
<dbReference type="Gene3D" id="1.10.357.10">
    <property type="entry name" value="Tetracycline Repressor, domain 2"/>
    <property type="match status" value="1"/>
</dbReference>
<protein>
    <submittedName>
        <fullName evidence="5">TetR family transcriptional regulator</fullName>
    </submittedName>
</protein>
<dbReference type="SUPFAM" id="SSF46689">
    <property type="entry name" value="Homeodomain-like"/>
    <property type="match status" value="1"/>
</dbReference>
<evidence type="ECO:0000259" key="4">
    <source>
        <dbReference type="PROSITE" id="PS50977"/>
    </source>
</evidence>
<keyword evidence="1 2" id="KW-0238">DNA-binding</keyword>
<dbReference type="Proteomes" id="UP000219167">
    <property type="component" value="Unassembled WGS sequence"/>
</dbReference>
<dbReference type="RefSeq" id="WP_176526636.1">
    <property type="nucleotide sequence ID" value="NZ_OBQD01000002.1"/>
</dbReference>
<dbReference type="GO" id="GO:0003677">
    <property type="term" value="F:DNA binding"/>
    <property type="evidence" value="ECO:0007669"/>
    <property type="project" value="UniProtKB-UniRule"/>
</dbReference>
<dbReference type="InterPro" id="IPR041474">
    <property type="entry name" value="NicS_C"/>
</dbReference>
<dbReference type="InterPro" id="IPR001647">
    <property type="entry name" value="HTH_TetR"/>
</dbReference>
<accession>A0A285U259</accession>
<keyword evidence="6" id="KW-1185">Reference proteome</keyword>
<dbReference type="PANTHER" id="PTHR30328:SF54">
    <property type="entry name" value="HTH-TYPE TRANSCRIPTIONAL REPRESSOR SCO4008"/>
    <property type="match status" value="1"/>
</dbReference>
<gene>
    <name evidence="5" type="ORF">SAMN05892877_10293</name>
</gene>
<dbReference type="InterPro" id="IPR009057">
    <property type="entry name" value="Homeodomain-like_sf"/>
</dbReference>
<dbReference type="Pfam" id="PF17938">
    <property type="entry name" value="TetR_C_29"/>
    <property type="match status" value="1"/>
</dbReference>
<reference evidence="5 6" key="1">
    <citation type="submission" date="2017-08" db="EMBL/GenBank/DDBJ databases">
        <authorList>
            <person name="de Groot N.N."/>
        </authorList>
    </citation>
    <scope>NUCLEOTIDE SEQUENCE [LARGE SCALE GENOMIC DNA]</scope>
    <source>
        <strain evidence="5 6">JC85</strain>
    </source>
</reference>